<feature type="transmembrane region" description="Helical" evidence="1">
    <location>
        <begin position="26"/>
        <end position="45"/>
    </location>
</feature>
<name>A0A518ARU8_9BACT</name>
<evidence type="ECO:0000256" key="1">
    <source>
        <dbReference type="SAM" id="Phobius"/>
    </source>
</evidence>
<protein>
    <recommendedName>
        <fullName evidence="4">DUF3124 domain-containing protein</fullName>
    </recommendedName>
</protein>
<dbReference type="EMBL" id="CP036278">
    <property type="protein sequence ID" value="QDU57453.1"/>
    <property type="molecule type" value="Genomic_DNA"/>
</dbReference>
<dbReference type="InterPro" id="IPR021471">
    <property type="entry name" value="DUF3124"/>
</dbReference>
<dbReference type="AlphaFoldDB" id="A0A518ARU8"/>
<organism evidence="2 3">
    <name type="scientific">Aeoliella mucimassa</name>
    <dbReference type="NCBI Taxonomy" id="2527972"/>
    <lineage>
        <taxon>Bacteria</taxon>
        <taxon>Pseudomonadati</taxon>
        <taxon>Planctomycetota</taxon>
        <taxon>Planctomycetia</taxon>
        <taxon>Pirellulales</taxon>
        <taxon>Lacipirellulaceae</taxon>
        <taxon>Aeoliella</taxon>
    </lineage>
</organism>
<dbReference type="KEGG" id="amuc:Pan181_36690"/>
<dbReference type="RefSeq" id="WP_197528462.1">
    <property type="nucleotide sequence ID" value="NZ_CP036278.1"/>
</dbReference>
<keyword evidence="3" id="KW-1185">Reference proteome</keyword>
<accession>A0A518ARU8</accession>
<gene>
    <name evidence="2" type="ORF">Pan181_36690</name>
</gene>
<reference evidence="2 3" key="1">
    <citation type="submission" date="2019-02" db="EMBL/GenBank/DDBJ databases">
        <title>Deep-cultivation of Planctomycetes and their phenomic and genomic characterization uncovers novel biology.</title>
        <authorList>
            <person name="Wiegand S."/>
            <person name="Jogler M."/>
            <person name="Boedeker C."/>
            <person name="Pinto D."/>
            <person name="Vollmers J."/>
            <person name="Rivas-Marin E."/>
            <person name="Kohn T."/>
            <person name="Peeters S.H."/>
            <person name="Heuer A."/>
            <person name="Rast P."/>
            <person name="Oberbeckmann S."/>
            <person name="Bunk B."/>
            <person name="Jeske O."/>
            <person name="Meyerdierks A."/>
            <person name="Storesund J.E."/>
            <person name="Kallscheuer N."/>
            <person name="Luecker S."/>
            <person name="Lage O.M."/>
            <person name="Pohl T."/>
            <person name="Merkel B.J."/>
            <person name="Hornburger P."/>
            <person name="Mueller R.-W."/>
            <person name="Bruemmer F."/>
            <person name="Labrenz M."/>
            <person name="Spormann A.M."/>
            <person name="Op den Camp H."/>
            <person name="Overmann J."/>
            <person name="Amann R."/>
            <person name="Jetten M.S.M."/>
            <person name="Mascher T."/>
            <person name="Medema M.H."/>
            <person name="Devos D.P."/>
            <person name="Kaster A.-K."/>
            <person name="Ovreas L."/>
            <person name="Rohde M."/>
            <person name="Galperin M.Y."/>
            <person name="Jogler C."/>
        </authorList>
    </citation>
    <scope>NUCLEOTIDE SEQUENCE [LARGE SCALE GENOMIC DNA]</scope>
    <source>
        <strain evidence="2 3">Pan181</strain>
    </source>
</reference>
<keyword evidence="1" id="KW-0472">Membrane</keyword>
<evidence type="ECO:0000313" key="3">
    <source>
        <dbReference type="Proteomes" id="UP000315750"/>
    </source>
</evidence>
<keyword evidence="1" id="KW-1133">Transmembrane helix</keyword>
<proteinExistence type="predicted"/>
<sequence length="208" mass="23319">MPARSDNDSPEAPAWVYWLFKHGLKTIVLVFLLGVLLIASLTYWLDRRLEHLEERIAEKPPKSYTPPNLDDYAAEPIDDADIAQRHSDYVPVYSHVYFDGGRPFLLEATLSIRNTSETASVYIESVRYFDTHGELVKEPVTNTIQLKPLQTIEFVVPQKDSTGGSGANYLVDWFSTDPAVAPLIEVVMVGNEGTHAIAFRAESVRVTP</sequence>
<evidence type="ECO:0000313" key="2">
    <source>
        <dbReference type="EMBL" id="QDU57453.1"/>
    </source>
</evidence>
<evidence type="ECO:0008006" key="4">
    <source>
        <dbReference type="Google" id="ProtNLM"/>
    </source>
</evidence>
<dbReference type="Proteomes" id="UP000315750">
    <property type="component" value="Chromosome"/>
</dbReference>
<dbReference type="Pfam" id="PF11322">
    <property type="entry name" value="DUF3124"/>
    <property type="match status" value="1"/>
</dbReference>
<keyword evidence="1" id="KW-0812">Transmembrane</keyword>